<reference evidence="14" key="3">
    <citation type="submission" date="2025-09" db="UniProtKB">
        <authorList>
            <consortium name="Ensembl"/>
        </authorList>
    </citation>
    <scope>IDENTIFICATION</scope>
</reference>
<evidence type="ECO:0000259" key="13">
    <source>
        <dbReference type="PROSITE" id="PS50835"/>
    </source>
</evidence>
<dbReference type="InterPro" id="IPR013783">
    <property type="entry name" value="Ig-like_fold"/>
</dbReference>
<dbReference type="Gene3D" id="2.60.40.10">
    <property type="entry name" value="Immunoglobulins"/>
    <property type="match status" value="2"/>
</dbReference>
<dbReference type="RefSeq" id="XP_034146645.1">
    <property type="nucleotide sequence ID" value="XM_034290754.1"/>
</dbReference>
<organism evidence="14 15">
    <name type="scientific">Esox lucius</name>
    <name type="common">Northern pike</name>
    <dbReference type="NCBI Taxonomy" id="8010"/>
    <lineage>
        <taxon>Eukaryota</taxon>
        <taxon>Metazoa</taxon>
        <taxon>Chordata</taxon>
        <taxon>Craniata</taxon>
        <taxon>Vertebrata</taxon>
        <taxon>Euteleostomi</taxon>
        <taxon>Actinopterygii</taxon>
        <taxon>Neopterygii</taxon>
        <taxon>Teleostei</taxon>
        <taxon>Protacanthopterygii</taxon>
        <taxon>Esociformes</taxon>
        <taxon>Esocidae</taxon>
        <taxon>Esox</taxon>
    </lineage>
</organism>
<dbReference type="GeneTree" id="ENSGT01050000244843"/>
<feature type="transmembrane region" description="Helical" evidence="11">
    <location>
        <begin position="245"/>
        <end position="270"/>
    </location>
</feature>
<feature type="domain" description="Ig-like" evidence="13">
    <location>
        <begin position="38"/>
        <end position="140"/>
    </location>
</feature>
<keyword evidence="2 11" id="KW-0812">Transmembrane</keyword>
<accession>A0AAY5JVJ8</accession>
<keyword evidence="3 12" id="KW-0732">Signal</keyword>
<dbReference type="AlphaFoldDB" id="A0AAY5JVJ8"/>
<evidence type="ECO:0000256" key="7">
    <source>
        <dbReference type="ARBA" id="ARBA00023180"/>
    </source>
</evidence>
<dbReference type="InterPro" id="IPR050504">
    <property type="entry name" value="IgSF_BTN/MOG"/>
</dbReference>
<dbReference type="Pfam" id="PF22705">
    <property type="entry name" value="C2-set_3"/>
    <property type="match status" value="1"/>
</dbReference>
<keyword evidence="8" id="KW-0393">Immunoglobulin domain</keyword>
<evidence type="ECO:0000256" key="3">
    <source>
        <dbReference type="ARBA" id="ARBA00022729"/>
    </source>
</evidence>
<dbReference type="PANTHER" id="PTHR24100:SF151">
    <property type="entry name" value="ICOS LIGAND"/>
    <property type="match status" value="1"/>
</dbReference>
<evidence type="ECO:0000256" key="11">
    <source>
        <dbReference type="SAM" id="Phobius"/>
    </source>
</evidence>
<dbReference type="PANTHER" id="PTHR24100">
    <property type="entry name" value="BUTYROPHILIN"/>
    <property type="match status" value="1"/>
</dbReference>
<dbReference type="InterPro" id="IPR007110">
    <property type="entry name" value="Ig-like_dom"/>
</dbReference>
<feature type="chain" id="PRO_5044303261" description="Ig-like domain-containing protein" evidence="12">
    <location>
        <begin position="21"/>
        <end position="330"/>
    </location>
</feature>
<dbReference type="Proteomes" id="UP000265140">
    <property type="component" value="Chromosome 24"/>
</dbReference>
<dbReference type="Pfam" id="PF07686">
    <property type="entry name" value="V-set"/>
    <property type="match status" value="1"/>
</dbReference>
<dbReference type="RefSeq" id="XP_034146643.1">
    <property type="nucleotide sequence ID" value="XM_034290752.1"/>
</dbReference>
<name>A0AAY5JVJ8_ESOLU</name>
<dbReference type="GO" id="GO:0001817">
    <property type="term" value="P:regulation of cytokine production"/>
    <property type="evidence" value="ECO:0007669"/>
    <property type="project" value="TreeGrafter"/>
</dbReference>
<dbReference type="SUPFAM" id="SSF48726">
    <property type="entry name" value="Immunoglobulin"/>
    <property type="match status" value="2"/>
</dbReference>
<evidence type="ECO:0000313" key="15">
    <source>
        <dbReference type="Proteomes" id="UP000265140"/>
    </source>
</evidence>
<dbReference type="InterPro" id="IPR003599">
    <property type="entry name" value="Ig_sub"/>
</dbReference>
<feature type="region of interest" description="Disordered" evidence="10">
    <location>
        <begin position="305"/>
        <end position="330"/>
    </location>
</feature>
<feature type="domain" description="Ig-like" evidence="13">
    <location>
        <begin position="145"/>
        <end position="231"/>
    </location>
</feature>
<evidence type="ECO:0000256" key="2">
    <source>
        <dbReference type="ARBA" id="ARBA00022692"/>
    </source>
</evidence>
<dbReference type="FunFam" id="2.60.40.10:FF:000142">
    <property type="entry name" value="V-set domain-containing T-cell activation inhibitor 1"/>
    <property type="match status" value="1"/>
</dbReference>
<proteinExistence type="inferred from homology"/>
<dbReference type="InterPro" id="IPR053896">
    <property type="entry name" value="BTN3A2-like_Ig-C"/>
</dbReference>
<dbReference type="GO" id="GO:0005102">
    <property type="term" value="F:signaling receptor binding"/>
    <property type="evidence" value="ECO:0007669"/>
    <property type="project" value="TreeGrafter"/>
</dbReference>
<evidence type="ECO:0000256" key="6">
    <source>
        <dbReference type="ARBA" id="ARBA00023157"/>
    </source>
</evidence>
<dbReference type="GO" id="GO:1903037">
    <property type="term" value="P:regulation of leukocyte cell-cell adhesion"/>
    <property type="evidence" value="ECO:0007669"/>
    <property type="project" value="UniProtKB-ARBA"/>
</dbReference>
<dbReference type="PROSITE" id="PS50835">
    <property type="entry name" value="IG_LIKE"/>
    <property type="match status" value="2"/>
</dbReference>
<dbReference type="InterPro" id="IPR036179">
    <property type="entry name" value="Ig-like_dom_sf"/>
</dbReference>
<comment type="subcellular location">
    <subcellularLocation>
        <location evidence="1">Membrane</location>
    </subcellularLocation>
</comment>
<evidence type="ECO:0000256" key="12">
    <source>
        <dbReference type="SAM" id="SignalP"/>
    </source>
</evidence>
<protein>
    <recommendedName>
        <fullName evidence="13">Ig-like domain-containing protein</fullName>
    </recommendedName>
</protein>
<dbReference type="GeneID" id="117593955"/>
<keyword evidence="15" id="KW-1185">Reference proteome</keyword>
<feature type="compositionally biased region" description="Low complexity" evidence="10">
    <location>
        <begin position="305"/>
        <end position="316"/>
    </location>
</feature>
<sequence>MEDYRLAVICLLTLLSVCSAQYDVQVVGQSEPVVAIVGDDVILPCSLRTTIRTVGAVDESVEWQRPDLHPKEVHFYRSREDYNDDQNNNYRGRTSLFYEEMKNGNISLKLTGVKLSDAGNYTCFVPTLKSLDQKDSVQLVVASKPQVTIVGVEDLGVVLKCEAGGLMYRPEMTWLDSDGNILPDGPTETETDSEGHYTVRRHVTIQKTDNNTFTCRVQQQKINRKMETEIHVPDRMFPEPCQSWWRAWGFGGLTWGLFVLIVVVVVLYILNRKALLHWRRGELNEDPQINRTSLQNEIPLLNGNSNGNGNALSNGNRQNGFLPRDVEAGV</sequence>
<keyword evidence="6" id="KW-1015">Disulfide bond</keyword>
<dbReference type="GO" id="GO:0009897">
    <property type="term" value="C:external side of plasma membrane"/>
    <property type="evidence" value="ECO:0007669"/>
    <property type="project" value="TreeGrafter"/>
</dbReference>
<reference evidence="14 15" key="1">
    <citation type="submission" date="2020-02" db="EMBL/GenBank/DDBJ databases">
        <title>Esox lucius (northern pike) genome, fEsoLuc1, primary haplotype.</title>
        <authorList>
            <person name="Myers G."/>
            <person name="Karagic N."/>
            <person name="Meyer A."/>
            <person name="Pippel M."/>
            <person name="Reichard M."/>
            <person name="Winkler S."/>
            <person name="Tracey A."/>
            <person name="Sims Y."/>
            <person name="Howe K."/>
            <person name="Rhie A."/>
            <person name="Formenti G."/>
            <person name="Durbin R."/>
            <person name="Fedrigo O."/>
            <person name="Jarvis E.D."/>
        </authorList>
    </citation>
    <scope>NUCLEOTIDE SEQUENCE [LARGE SCALE GENOMIC DNA]</scope>
</reference>
<comment type="similarity">
    <text evidence="9">Belongs to the SKINT family.</text>
</comment>
<dbReference type="FunFam" id="2.60.40.10:FF:000088">
    <property type="entry name" value="Butyrophilin subfamily 1 member A1"/>
    <property type="match status" value="1"/>
</dbReference>
<dbReference type="GO" id="GO:0050852">
    <property type="term" value="P:T cell receptor signaling pathway"/>
    <property type="evidence" value="ECO:0007669"/>
    <property type="project" value="TreeGrafter"/>
</dbReference>
<evidence type="ECO:0000256" key="8">
    <source>
        <dbReference type="ARBA" id="ARBA00023319"/>
    </source>
</evidence>
<feature type="signal peptide" evidence="12">
    <location>
        <begin position="1"/>
        <end position="20"/>
    </location>
</feature>
<evidence type="ECO:0000256" key="9">
    <source>
        <dbReference type="ARBA" id="ARBA00038221"/>
    </source>
</evidence>
<dbReference type="Ensembl" id="ENSELUT00000092823.1">
    <property type="protein sequence ID" value="ENSELUP00000080359.1"/>
    <property type="gene ID" value="ENSELUG00000040840.1"/>
</dbReference>
<evidence type="ECO:0000313" key="14">
    <source>
        <dbReference type="Ensembl" id="ENSELUP00000080359.1"/>
    </source>
</evidence>
<evidence type="ECO:0000256" key="1">
    <source>
        <dbReference type="ARBA" id="ARBA00004370"/>
    </source>
</evidence>
<keyword evidence="4 11" id="KW-1133">Transmembrane helix</keyword>
<keyword evidence="5 11" id="KW-0472">Membrane</keyword>
<dbReference type="GO" id="GO:0042110">
    <property type="term" value="P:T cell activation"/>
    <property type="evidence" value="ECO:0007669"/>
    <property type="project" value="UniProtKB-ARBA"/>
</dbReference>
<evidence type="ECO:0000256" key="10">
    <source>
        <dbReference type="SAM" id="MobiDB-lite"/>
    </source>
</evidence>
<evidence type="ECO:0000256" key="4">
    <source>
        <dbReference type="ARBA" id="ARBA00022989"/>
    </source>
</evidence>
<dbReference type="SMART" id="SM00409">
    <property type="entry name" value="IG"/>
    <property type="match status" value="2"/>
</dbReference>
<evidence type="ECO:0000256" key="5">
    <source>
        <dbReference type="ARBA" id="ARBA00023136"/>
    </source>
</evidence>
<keyword evidence="7" id="KW-0325">Glycoprotein</keyword>
<reference evidence="14" key="2">
    <citation type="submission" date="2025-08" db="UniProtKB">
        <authorList>
            <consortium name="Ensembl"/>
        </authorList>
    </citation>
    <scope>IDENTIFICATION</scope>
</reference>
<dbReference type="GO" id="GO:0050863">
    <property type="term" value="P:regulation of T cell activation"/>
    <property type="evidence" value="ECO:0007669"/>
    <property type="project" value="UniProtKB-ARBA"/>
</dbReference>
<dbReference type="InterPro" id="IPR013106">
    <property type="entry name" value="Ig_V-set"/>
</dbReference>